<dbReference type="RefSeq" id="WP_154461417.1">
    <property type="nucleotide sequence ID" value="NZ_JAQYTQ010000023.1"/>
</dbReference>
<name>A0A7X2N4G8_9FIRM</name>
<feature type="transmembrane region" description="Helical" evidence="1">
    <location>
        <begin position="117"/>
        <end position="137"/>
    </location>
</feature>
<protein>
    <submittedName>
        <fullName evidence="2">Uncharacterized protein</fullName>
    </submittedName>
</protein>
<evidence type="ECO:0000256" key="1">
    <source>
        <dbReference type="SAM" id="Phobius"/>
    </source>
</evidence>
<comment type="caution">
    <text evidence="2">The sequence shown here is derived from an EMBL/GenBank/DDBJ whole genome shotgun (WGS) entry which is preliminary data.</text>
</comment>
<organism evidence="2 3">
    <name type="scientific">Floccifex porci</name>
    <dbReference type="NCBI Taxonomy" id="2606629"/>
    <lineage>
        <taxon>Bacteria</taxon>
        <taxon>Bacillati</taxon>
        <taxon>Bacillota</taxon>
        <taxon>Erysipelotrichia</taxon>
        <taxon>Erysipelotrichales</taxon>
        <taxon>Erysipelotrichaceae</taxon>
        <taxon>Floccifex</taxon>
    </lineage>
</organism>
<sequence>MIDTSNYQFLNKNLSLPEGHDSEFKQVFDGIQNKNWNMLRKYFMACYCIEQIDELKISKDIGKDLRSWEKTGSYKKSKEKQKEEDYTKFNISSILSAFSFAISLMFVKAVIMQNFVVSFAVDAIIGCVCFIILMRNYPIRYRVYKLYMEENQFLKLDVSSAIFCFLMKILLPAFIDISMIVLIANYFITVRKKFKNVLKNC</sequence>
<proteinExistence type="predicted"/>
<accession>A0A7X2N4G8</accession>
<feature type="transmembrane region" description="Helical" evidence="1">
    <location>
        <begin position="158"/>
        <end position="188"/>
    </location>
</feature>
<feature type="transmembrane region" description="Helical" evidence="1">
    <location>
        <begin position="89"/>
        <end position="111"/>
    </location>
</feature>
<dbReference type="AlphaFoldDB" id="A0A7X2N4G8"/>
<keyword evidence="1" id="KW-0472">Membrane</keyword>
<evidence type="ECO:0000313" key="2">
    <source>
        <dbReference type="EMBL" id="MSS02324.1"/>
    </source>
</evidence>
<keyword evidence="3" id="KW-1185">Reference proteome</keyword>
<dbReference type="EMBL" id="VUMM01000027">
    <property type="protein sequence ID" value="MSS02324.1"/>
    <property type="molecule type" value="Genomic_DNA"/>
</dbReference>
<keyword evidence="1" id="KW-0812">Transmembrane</keyword>
<evidence type="ECO:0000313" key="3">
    <source>
        <dbReference type="Proteomes" id="UP000470082"/>
    </source>
</evidence>
<keyword evidence="1" id="KW-1133">Transmembrane helix</keyword>
<gene>
    <name evidence="2" type="ORF">FYJ50_09530</name>
</gene>
<dbReference type="Proteomes" id="UP000470082">
    <property type="component" value="Unassembled WGS sequence"/>
</dbReference>
<reference evidence="2 3" key="1">
    <citation type="submission" date="2019-08" db="EMBL/GenBank/DDBJ databases">
        <title>In-depth cultivation of the pig gut microbiome towards novel bacterial diversity and tailored functional studies.</title>
        <authorList>
            <person name="Wylensek D."/>
            <person name="Hitch T.C.A."/>
            <person name="Clavel T."/>
        </authorList>
    </citation>
    <scope>NUCLEOTIDE SEQUENCE [LARGE SCALE GENOMIC DNA]</scope>
    <source>
        <strain evidence="2 3">LKV-178-WT-2G</strain>
    </source>
</reference>